<dbReference type="Pfam" id="PF23939">
    <property type="entry name" value="DUF7274"/>
    <property type="match status" value="1"/>
</dbReference>
<feature type="domain" description="DUF7274" evidence="1">
    <location>
        <begin position="1"/>
        <end position="75"/>
    </location>
</feature>
<dbReference type="EMBL" id="MF093736">
    <property type="protein sequence ID" value="ASD50944.1"/>
    <property type="molecule type" value="Genomic_DNA"/>
</dbReference>
<protein>
    <recommendedName>
        <fullName evidence="1">DUF7274 domain-containing protein</fullName>
    </recommendedName>
</protein>
<dbReference type="Proteomes" id="UP000222867">
    <property type="component" value="Segment"/>
</dbReference>
<evidence type="ECO:0000313" key="3">
    <source>
        <dbReference type="Proteomes" id="UP000222867"/>
    </source>
</evidence>
<dbReference type="OrthoDB" id="20589at10239"/>
<keyword evidence="3" id="KW-1185">Reference proteome</keyword>
<dbReference type="InterPro" id="IPR055698">
    <property type="entry name" value="DUF7274"/>
</dbReference>
<proteinExistence type="predicted"/>
<organism evidence="2 3">
    <name type="scientific">Shigella phage vB_SsoS-ISF002</name>
    <dbReference type="NCBI Taxonomy" id="2006922"/>
    <lineage>
        <taxon>Viruses</taxon>
        <taxon>Duplodnaviria</taxon>
        <taxon>Heunggongvirae</taxon>
        <taxon>Uroviricota</taxon>
        <taxon>Caudoviricetes</taxon>
        <taxon>Drexlerviridae</taxon>
        <taxon>Tunavirinae</taxon>
        <taxon>Tunavirus</taxon>
        <taxon>Tunavirus ISF002</taxon>
    </lineage>
</organism>
<evidence type="ECO:0000313" key="2">
    <source>
        <dbReference type="EMBL" id="ASD50944.1"/>
    </source>
</evidence>
<evidence type="ECO:0000259" key="1">
    <source>
        <dbReference type="Pfam" id="PF23939"/>
    </source>
</evidence>
<name>A0A218M497_9CAUD</name>
<accession>A0A218M497</accession>
<sequence length="75" mass="8618">MPRYNKQTKLTHVNGYMIPAKSTHYAMGAKHGIYFKWRGQWNFAAIGNFYIRITGENSQAIVENSIGNNKIEVLK</sequence>
<reference evidence="3" key="1">
    <citation type="submission" date="2017-05" db="EMBL/GenBank/DDBJ databases">
        <title>Isolation, characterization and comparative genomics of novel S. sonnie specific bacteriophage vB_SsoS-ISF001.</title>
        <authorList>
            <person name="Shahin K."/>
            <person name="Bouzari M."/>
            <person name="Wang R."/>
        </authorList>
    </citation>
    <scope>NUCLEOTIDE SEQUENCE [LARGE SCALE GENOMIC DNA]</scope>
</reference>
<gene>
    <name evidence="2" type="ORF">ISF001_0060</name>
</gene>